<keyword evidence="1" id="KW-0812">Transmembrane</keyword>
<gene>
    <name evidence="2" type="ORF">BP01DRAFT_92978</name>
</gene>
<name>A0A318ZJ88_9EURO</name>
<dbReference type="GeneID" id="37081468"/>
<keyword evidence="1" id="KW-1133">Transmembrane helix</keyword>
<organism evidence="2 3">
    <name type="scientific">Aspergillus saccharolyticus JOP 1030-1</name>
    <dbReference type="NCBI Taxonomy" id="1450539"/>
    <lineage>
        <taxon>Eukaryota</taxon>
        <taxon>Fungi</taxon>
        <taxon>Dikarya</taxon>
        <taxon>Ascomycota</taxon>
        <taxon>Pezizomycotina</taxon>
        <taxon>Eurotiomycetes</taxon>
        <taxon>Eurotiomycetidae</taxon>
        <taxon>Eurotiales</taxon>
        <taxon>Aspergillaceae</taxon>
        <taxon>Aspergillus</taxon>
        <taxon>Aspergillus subgen. Circumdati</taxon>
    </lineage>
</organism>
<evidence type="ECO:0000313" key="2">
    <source>
        <dbReference type="EMBL" id="PYH43790.1"/>
    </source>
</evidence>
<feature type="transmembrane region" description="Helical" evidence="1">
    <location>
        <begin position="42"/>
        <end position="66"/>
    </location>
</feature>
<keyword evidence="1" id="KW-0472">Membrane</keyword>
<keyword evidence="3" id="KW-1185">Reference proteome</keyword>
<sequence length="106" mass="12349">MYEIVFESFSFVSVSDGRLRLAPFLGHVLLLYTSWKWVQSSGIFNCVLCWLFFFLYFSFIPSSFLVREGIVLRLVELVYIHMGVVARQELLICILGMAPDNCVRKR</sequence>
<reference evidence="2 3" key="1">
    <citation type="submission" date="2016-12" db="EMBL/GenBank/DDBJ databases">
        <title>The genomes of Aspergillus section Nigri reveals drivers in fungal speciation.</title>
        <authorList>
            <consortium name="DOE Joint Genome Institute"/>
            <person name="Vesth T.C."/>
            <person name="Nybo J."/>
            <person name="Theobald S."/>
            <person name="Brandl J."/>
            <person name="Frisvad J.C."/>
            <person name="Nielsen K.F."/>
            <person name="Lyhne E.K."/>
            <person name="Kogle M.E."/>
            <person name="Kuo A."/>
            <person name="Riley R."/>
            <person name="Clum A."/>
            <person name="Nolan M."/>
            <person name="Lipzen A."/>
            <person name="Salamov A."/>
            <person name="Henrissat B."/>
            <person name="Wiebenga A."/>
            <person name="De Vries R.P."/>
            <person name="Grigoriev I.V."/>
            <person name="Mortensen U.H."/>
            <person name="Andersen M.R."/>
            <person name="Baker S.E."/>
        </authorList>
    </citation>
    <scope>NUCLEOTIDE SEQUENCE [LARGE SCALE GENOMIC DNA]</scope>
    <source>
        <strain evidence="2 3">JOP 1030-1</strain>
    </source>
</reference>
<proteinExistence type="predicted"/>
<evidence type="ECO:0000256" key="1">
    <source>
        <dbReference type="SAM" id="Phobius"/>
    </source>
</evidence>
<evidence type="ECO:0000313" key="3">
    <source>
        <dbReference type="Proteomes" id="UP000248349"/>
    </source>
</evidence>
<dbReference type="EMBL" id="KZ821241">
    <property type="protein sequence ID" value="PYH43790.1"/>
    <property type="molecule type" value="Genomic_DNA"/>
</dbReference>
<dbReference type="RefSeq" id="XP_025429772.1">
    <property type="nucleotide sequence ID" value="XM_025580239.1"/>
</dbReference>
<protein>
    <submittedName>
        <fullName evidence="2">Uncharacterized protein</fullName>
    </submittedName>
</protein>
<dbReference type="AlphaFoldDB" id="A0A318ZJ88"/>
<accession>A0A318ZJ88</accession>
<dbReference type="Proteomes" id="UP000248349">
    <property type="component" value="Unassembled WGS sequence"/>
</dbReference>